<dbReference type="Proteomes" id="UP000309997">
    <property type="component" value="Unassembled WGS sequence"/>
</dbReference>
<proteinExistence type="predicted"/>
<accession>A0ACC4B951</accession>
<reference evidence="1 2" key="1">
    <citation type="journal article" date="2024" name="Plant Biotechnol. J.">
        <title>Genome and CRISPR/Cas9 system of a widespread forest tree (Populus alba) in the world.</title>
        <authorList>
            <person name="Liu Y.J."/>
            <person name="Jiang P.F."/>
            <person name="Han X.M."/>
            <person name="Li X.Y."/>
            <person name="Wang H.M."/>
            <person name="Wang Y.J."/>
            <person name="Wang X.X."/>
            <person name="Zeng Q.Y."/>
        </authorList>
    </citation>
    <scope>NUCLEOTIDE SEQUENCE [LARGE SCALE GENOMIC DNA]</scope>
    <source>
        <strain evidence="2">cv. PAL-ZL1</strain>
    </source>
</reference>
<evidence type="ECO:0000313" key="2">
    <source>
        <dbReference type="Proteomes" id="UP000309997"/>
    </source>
</evidence>
<organism evidence="1 2">
    <name type="scientific">Populus alba</name>
    <name type="common">White poplar</name>
    <dbReference type="NCBI Taxonomy" id="43335"/>
    <lineage>
        <taxon>Eukaryota</taxon>
        <taxon>Viridiplantae</taxon>
        <taxon>Streptophyta</taxon>
        <taxon>Embryophyta</taxon>
        <taxon>Tracheophyta</taxon>
        <taxon>Spermatophyta</taxon>
        <taxon>Magnoliopsida</taxon>
        <taxon>eudicotyledons</taxon>
        <taxon>Gunneridae</taxon>
        <taxon>Pentapetalae</taxon>
        <taxon>rosids</taxon>
        <taxon>fabids</taxon>
        <taxon>Malpighiales</taxon>
        <taxon>Salicaceae</taxon>
        <taxon>Saliceae</taxon>
        <taxon>Populus</taxon>
    </lineage>
</organism>
<keyword evidence="2" id="KW-1185">Reference proteome</keyword>
<dbReference type="EMBL" id="RCHU02000012">
    <property type="protein sequence ID" value="KAL3575097.1"/>
    <property type="molecule type" value="Genomic_DNA"/>
</dbReference>
<sequence>MNCLFAIFLARYYKDIQQPFAFTALTVCYFHLPKHRFVVGSHYVLLFFFSTTFLAFFEIENEYGNVEAAFHEKRPPYVKWAAKMVVGLHILVFPRLMLSIFASLNVLSWLNAYFKDLDMILEKPNCSTDPLDMVFILRIFIKSLLYANLFIMFSKVGLKGLDFGVFPSNGSLLYTKELIESKDELEFMGTGAVIFALEAVVTQMSDARFNMNLPPQEFK</sequence>
<name>A0ACC4B951_POPAL</name>
<gene>
    <name evidence="1" type="ORF">D5086_023198</name>
</gene>
<protein>
    <submittedName>
        <fullName evidence="1">Uncharacterized protein</fullName>
    </submittedName>
</protein>
<comment type="caution">
    <text evidence="1">The sequence shown here is derived from an EMBL/GenBank/DDBJ whole genome shotgun (WGS) entry which is preliminary data.</text>
</comment>
<evidence type="ECO:0000313" key="1">
    <source>
        <dbReference type="EMBL" id="KAL3575097.1"/>
    </source>
</evidence>